<dbReference type="PANTHER" id="PTHR45897">
    <property type="entry name" value="HIGH-AFFINITY CHOLINE TRANSPORTER 1"/>
    <property type="match status" value="1"/>
</dbReference>
<dbReference type="PROSITE" id="PS50283">
    <property type="entry name" value="NA_SOLUT_SYMP_3"/>
    <property type="match status" value="1"/>
</dbReference>
<keyword evidence="4 13" id="KW-0812">Transmembrane</keyword>
<evidence type="ECO:0000256" key="11">
    <source>
        <dbReference type="ARBA" id="ARBA00023180"/>
    </source>
</evidence>
<reference evidence="14" key="1">
    <citation type="submission" date="2020-11" db="EMBL/GenBank/DDBJ databases">
        <authorList>
            <person name="Tran Van P."/>
        </authorList>
    </citation>
    <scope>NUCLEOTIDE SEQUENCE</scope>
</reference>
<keyword evidence="10 13" id="KW-0472">Membrane</keyword>
<feature type="transmembrane region" description="Helical" evidence="13">
    <location>
        <begin position="28"/>
        <end position="61"/>
    </location>
</feature>
<keyword evidence="3" id="KW-0813">Transport</keyword>
<dbReference type="InterPro" id="IPR038377">
    <property type="entry name" value="Na/Glc_symporter_sf"/>
</dbReference>
<keyword evidence="12" id="KW-0739">Sodium transport</keyword>
<keyword evidence="9" id="KW-0406">Ion transport</keyword>
<evidence type="ECO:0000256" key="13">
    <source>
        <dbReference type="SAM" id="Phobius"/>
    </source>
</evidence>
<dbReference type="InterPro" id="IPR001734">
    <property type="entry name" value="Na/solute_symporter"/>
</dbReference>
<dbReference type="EMBL" id="OA565857">
    <property type="protein sequence ID" value="CAD7197844.1"/>
    <property type="molecule type" value="Genomic_DNA"/>
</dbReference>
<protein>
    <submittedName>
        <fullName evidence="14">Uncharacterized protein</fullName>
    </submittedName>
</protein>
<dbReference type="GO" id="GO:0008292">
    <property type="term" value="P:acetylcholine biosynthetic process"/>
    <property type="evidence" value="ECO:0007669"/>
    <property type="project" value="TreeGrafter"/>
</dbReference>
<dbReference type="GO" id="GO:0005307">
    <property type="term" value="F:choline:sodium symporter activity"/>
    <property type="evidence" value="ECO:0007669"/>
    <property type="project" value="TreeGrafter"/>
</dbReference>
<dbReference type="Gene3D" id="1.20.1730.10">
    <property type="entry name" value="Sodium/glucose cotransporter"/>
    <property type="match status" value="1"/>
</dbReference>
<keyword evidence="5" id="KW-0769">Symport</keyword>
<organism evidence="14">
    <name type="scientific">Timema douglasi</name>
    <name type="common">Walking stick</name>
    <dbReference type="NCBI Taxonomy" id="61478"/>
    <lineage>
        <taxon>Eukaryota</taxon>
        <taxon>Metazoa</taxon>
        <taxon>Ecdysozoa</taxon>
        <taxon>Arthropoda</taxon>
        <taxon>Hexapoda</taxon>
        <taxon>Insecta</taxon>
        <taxon>Pterygota</taxon>
        <taxon>Neoptera</taxon>
        <taxon>Polyneoptera</taxon>
        <taxon>Phasmatodea</taxon>
        <taxon>Timematodea</taxon>
        <taxon>Timematoidea</taxon>
        <taxon>Timematidae</taxon>
        <taxon>Timema</taxon>
    </lineage>
</organism>
<evidence type="ECO:0000256" key="5">
    <source>
        <dbReference type="ARBA" id="ARBA00022847"/>
    </source>
</evidence>
<evidence type="ECO:0000256" key="12">
    <source>
        <dbReference type="ARBA" id="ARBA00023201"/>
    </source>
</evidence>
<gene>
    <name evidence="14" type="ORF">TDIB3V08_LOCUS4140</name>
</gene>
<keyword evidence="7 13" id="KW-1133">Transmembrane helix</keyword>
<comment type="subcellular location">
    <subcellularLocation>
        <location evidence="1">Membrane</location>
        <topology evidence="1">Multi-pass membrane protein</topology>
    </subcellularLocation>
</comment>
<sequence>MCVTGLVGILVFYVAVYGGVCDRTSWDIGVLHGCALFQMAVFVTGLVGILVFYVAVLGVGIWAGTKQKNNGEEEVMLAGRNLGMVVGVLTLIATWVGGGYINGTAEAMFTRGLAWCQVPVGYSLSLLLGTVPSHNFIPKTPQYHSIGN</sequence>
<keyword evidence="11" id="KW-0325">Glycoprotein</keyword>
<evidence type="ECO:0000256" key="8">
    <source>
        <dbReference type="ARBA" id="ARBA00023053"/>
    </source>
</evidence>
<dbReference type="GO" id="GO:0005886">
    <property type="term" value="C:plasma membrane"/>
    <property type="evidence" value="ECO:0007669"/>
    <property type="project" value="TreeGrafter"/>
</dbReference>
<dbReference type="PANTHER" id="PTHR45897:SF4">
    <property type="entry name" value="HIGH-AFFINITY CHOLINE TRANSPORTER 1"/>
    <property type="match status" value="1"/>
</dbReference>
<keyword evidence="8" id="KW-0915">Sodium</keyword>
<proteinExistence type="inferred from homology"/>
<dbReference type="InterPro" id="IPR052244">
    <property type="entry name" value="Choline_transporter"/>
</dbReference>
<keyword evidence="6" id="KW-0530">Neurotransmitter biosynthesis</keyword>
<evidence type="ECO:0000313" key="14">
    <source>
        <dbReference type="EMBL" id="CAD7197844.1"/>
    </source>
</evidence>
<evidence type="ECO:0000256" key="3">
    <source>
        <dbReference type="ARBA" id="ARBA00022448"/>
    </source>
</evidence>
<accession>A0A7R8ZA83</accession>
<evidence type="ECO:0000256" key="4">
    <source>
        <dbReference type="ARBA" id="ARBA00022692"/>
    </source>
</evidence>
<evidence type="ECO:0000256" key="2">
    <source>
        <dbReference type="ARBA" id="ARBA00006434"/>
    </source>
</evidence>
<evidence type="ECO:0000256" key="1">
    <source>
        <dbReference type="ARBA" id="ARBA00004141"/>
    </source>
</evidence>
<evidence type="ECO:0000256" key="10">
    <source>
        <dbReference type="ARBA" id="ARBA00023136"/>
    </source>
</evidence>
<evidence type="ECO:0000256" key="7">
    <source>
        <dbReference type="ARBA" id="ARBA00022989"/>
    </source>
</evidence>
<name>A0A7R8ZA83_TIMDO</name>
<evidence type="ECO:0000256" key="9">
    <source>
        <dbReference type="ARBA" id="ARBA00023065"/>
    </source>
</evidence>
<evidence type="ECO:0000256" key="6">
    <source>
        <dbReference type="ARBA" id="ARBA00022979"/>
    </source>
</evidence>
<dbReference type="AlphaFoldDB" id="A0A7R8ZA83"/>
<feature type="transmembrane region" description="Helical" evidence="13">
    <location>
        <begin position="82"/>
        <end position="101"/>
    </location>
</feature>
<comment type="similarity">
    <text evidence="2">Belongs to the sodium:solute symporter (SSF) (TC 2.A.21) family.</text>
</comment>